<dbReference type="EMBL" id="LR797198">
    <property type="protein sequence ID" value="CAB4193276.1"/>
    <property type="molecule type" value="Genomic_DNA"/>
</dbReference>
<protein>
    <submittedName>
        <fullName evidence="1">Uncharacterized protein</fullName>
    </submittedName>
</protein>
<proteinExistence type="predicted"/>
<dbReference type="EMBL" id="LR797076">
    <property type="protein sequence ID" value="CAB4185544.1"/>
    <property type="molecule type" value="Genomic_DNA"/>
</dbReference>
<evidence type="ECO:0000313" key="2">
    <source>
        <dbReference type="EMBL" id="CAB4193276.1"/>
    </source>
</evidence>
<gene>
    <name evidence="1" type="ORF">UFOVP1119_72</name>
    <name evidence="2" type="ORF">UFOVP1238_46</name>
</gene>
<reference evidence="1" key="1">
    <citation type="submission" date="2020-05" db="EMBL/GenBank/DDBJ databases">
        <authorList>
            <person name="Chiriac C."/>
            <person name="Salcher M."/>
            <person name="Ghai R."/>
            <person name="Kavagutti S V."/>
        </authorList>
    </citation>
    <scope>NUCLEOTIDE SEQUENCE</scope>
</reference>
<evidence type="ECO:0000313" key="1">
    <source>
        <dbReference type="EMBL" id="CAB4185544.1"/>
    </source>
</evidence>
<name>A0A6J5R1M9_9CAUD</name>
<sequence length="50" mass="5611">MTITYTLWQGSQLLAVNQKASKPEDILAVIAELNKLGKGFTYNIREVDTK</sequence>
<organism evidence="1">
    <name type="scientific">uncultured Caudovirales phage</name>
    <dbReference type="NCBI Taxonomy" id="2100421"/>
    <lineage>
        <taxon>Viruses</taxon>
        <taxon>Duplodnaviria</taxon>
        <taxon>Heunggongvirae</taxon>
        <taxon>Uroviricota</taxon>
        <taxon>Caudoviricetes</taxon>
        <taxon>Peduoviridae</taxon>
        <taxon>Maltschvirus</taxon>
        <taxon>Maltschvirus maltsch</taxon>
    </lineage>
</organism>
<accession>A0A6J5R1M9</accession>